<dbReference type="Proteomes" id="UP000656319">
    <property type="component" value="Unassembled WGS sequence"/>
</dbReference>
<comment type="subcellular location">
    <subcellularLocation>
        <location evidence="1">Cell inner membrane</location>
        <topology evidence="1">Multi-pass membrane protein</topology>
    </subcellularLocation>
</comment>
<proteinExistence type="inferred from homology"/>
<dbReference type="InterPro" id="IPR003660">
    <property type="entry name" value="HAMP_dom"/>
</dbReference>
<evidence type="ECO:0000256" key="6">
    <source>
        <dbReference type="ARBA" id="ARBA00022692"/>
    </source>
</evidence>
<evidence type="ECO:0000256" key="11">
    <source>
        <dbReference type="PROSITE-ProRule" id="PRU00284"/>
    </source>
</evidence>
<dbReference type="Pfam" id="PF02203">
    <property type="entry name" value="TarH"/>
    <property type="match status" value="1"/>
</dbReference>
<keyword evidence="8 12" id="KW-0472">Membrane</keyword>
<dbReference type="Gene3D" id="1.10.287.950">
    <property type="entry name" value="Methyl-accepting chemotaxis protein"/>
    <property type="match status" value="1"/>
</dbReference>
<keyword evidence="6 12" id="KW-0812">Transmembrane</keyword>
<comment type="similarity">
    <text evidence="10">Belongs to the methyl-accepting chemotaxis (MCP) protein family.</text>
</comment>
<feature type="domain" description="Methyl-accepting transducer" evidence="13">
    <location>
        <begin position="266"/>
        <end position="495"/>
    </location>
</feature>
<reference evidence="15 16" key="1">
    <citation type="submission" date="2020-10" db="EMBL/GenBank/DDBJ databases">
        <authorList>
            <person name="Peeters C."/>
        </authorList>
    </citation>
    <scope>NUCLEOTIDE SEQUENCE [LARGE SCALE GENOMIC DNA]</scope>
    <source>
        <strain evidence="15 16">LMG 27952</strain>
    </source>
</reference>
<feature type="domain" description="HAMP" evidence="14">
    <location>
        <begin position="209"/>
        <end position="261"/>
    </location>
</feature>
<dbReference type="PANTHER" id="PTHR43531:SF14">
    <property type="entry name" value="METHYL-ACCEPTING CHEMOTAXIS PROTEIN I-RELATED"/>
    <property type="match status" value="1"/>
</dbReference>
<dbReference type="InterPro" id="IPR051310">
    <property type="entry name" value="MCP_chemotaxis"/>
</dbReference>
<dbReference type="Pfam" id="PF00015">
    <property type="entry name" value="MCPsignal"/>
    <property type="match status" value="1"/>
</dbReference>
<keyword evidence="3" id="KW-0488">Methylation</keyword>
<evidence type="ECO:0000256" key="8">
    <source>
        <dbReference type="ARBA" id="ARBA00023136"/>
    </source>
</evidence>
<dbReference type="SMART" id="SM00283">
    <property type="entry name" value="MA"/>
    <property type="match status" value="1"/>
</dbReference>
<keyword evidence="9 11" id="KW-0807">Transducer</keyword>
<keyword evidence="5" id="KW-0997">Cell inner membrane</keyword>
<name>A0ABN7IG47_9BURK</name>
<evidence type="ECO:0000256" key="4">
    <source>
        <dbReference type="ARBA" id="ARBA00022500"/>
    </source>
</evidence>
<dbReference type="InterPro" id="IPR004090">
    <property type="entry name" value="Chemotax_Me-accpt_rcpt"/>
</dbReference>
<organism evidence="15 16">
    <name type="scientific">Paraburkholderia hiiakae</name>
    <dbReference type="NCBI Taxonomy" id="1081782"/>
    <lineage>
        <taxon>Bacteria</taxon>
        <taxon>Pseudomonadati</taxon>
        <taxon>Pseudomonadota</taxon>
        <taxon>Betaproteobacteria</taxon>
        <taxon>Burkholderiales</taxon>
        <taxon>Burkholderiaceae</taxon>
        <taxon>Paraburkholderia</taxon>
    </lineage>
</organism>
<feature type="transmembrane region" description="Helical" evidence="12">
    <location>
        <begin position="12"/>
        <end position="35"/>
    </location>
</feature>
<dbReference type="InterPro" id="IPR004089">
    <property type="entry name" value="MCPsignal_dom"/>
</dbReference>
<dbReference type="InterPro" id="IPR003122">
    <property type="entry name" value="Tar_rcpt_lig-bd"/>
</dbReference>
<evidence type="ECO:0000313" key="16">
    <source>
        <dbReference type="Proteomes" id="UP000656319"/>
    </source>
</evidence>
<protein>
    <recommendedName>
        <fullName evidence="17">Methyl-accepting chemotaxis protein</fullName>
    </recommendedName>
</protein>
<keyword evidence="7 12" id="KW-1133">Transmembrane helix</keyword>
<evidence type="ECO:0008006" key="17">
    <source>
        <dbReference type="Google" id="ProtNLM"/>
    </source>
</evidence>
<dbReference type="EMBL" id="CAJHCQ010000025">
    <property type="protein sequence ID" value="CAD6558647.1"/>
    <property type="molecule type" value="Genomic_DNA"/>
</dbReference>
<dbReference type="CDD" id="cd11386">
    <property type="entry name" value="MCP_signal"/>
    <property type="match status" value="1"/>
</dbReference>
<evidence type="ECO:0000256" key="10">
    <source>
        <dbReference type="ARBA" id="ARBA00029447"/>
    </source>
</evidence>
<evidence type="ECO:0000256" key="7">
    <source>
        <dbReference type="ARBA" id="ARBA00022989"/>
    </source>
</evidence>
<dbReference type="PROSITE" id="PS50885">
    <property type="entry name" value="HAMP"/>
    <property type="match status" value="1"/>
</dbReference>
<evidence type="ECO:0000256" key="1">
    <source>
        <dbReference type="ARBA" id="ARBA00004429"/>
    </source>
</evidence>
<accession>A0ABN7IG47</accession>
<comment type="caution">
    <text evidence="15">The sequence shown here is derived from an EMBL/GenBank/DDBJ whole genome shotgun (WGS) entry which is preliminary data.</text>
</comment>
<evidence type="ECO:0000256" key="12">
    <source>
        <dbReference type="SAM" id="Phobius"/>
    </source>
</evidence>
<evidence type="ECO:0000256" key="3">
    <source>
        <dbReference type="ARBA" id="ARBA00022481"/>
    </source>
</evidence>
<evidence type="ECO:0000259" key="14">
    <source>
        <dbReference type="PROSITE" id="PS50885"/>
    </source>
</evidence>
<dbReference type="PANTHER" id="PTHR43531">
    <property type="entry name" value="PROTEIN ICFG"/>
    <property type="match status" value="1"/>
</dbReference>
<dbReference type="RefSeq" id="WP_201700117.1">
    <property type="nucleotide sequence ID" value="NZ_CAJHCQ010000025.1"/>
</dbReference>
<evidence type="ECO:0000313" key="15">
    <source>
        <dbReference type="EMBL" id="CAD6558647.1"/>
    </source>
</evidence>
<evidence type="ECO:0000259" key="13">
    <source>
        <dbReference type="PROSITE" id="PS50111"/>
    </source>
</evidence>
<gene>
    <name evidence="15" type="ORF">LMG27952_06664</name>
</gene>
<feature type="transmembrane region" description="Helical" evidence="12">
    <location>
        <begin position="187"/>
        <end position="208"/>
    </location>
</feature>
<evidence type="ECO:0000256" key="5">
    <source>
        <dbReference type="ARBA" id="ARBA00022519"/>
    </source>
</evidence>
<keyword evidence="4" id="KW-0145">Chemotaxis</keyword>
<dbReference type="SUPFAM" id="SSF58104">
    <property type="entry name" value="Methyl-accepting chemotaxis protein (MCP) signaling domain"/>
    <property type="match status" value="1"/>
</dbReference>
<sequence length="521" mass="55103">MKQFLGTVRARVVLAFAACMAITLAVGGFGLYGIASLKGALHDMYGGNLAPMADVAAIRVDVLNIRYRLTRMRIQNDARHSQAIREQQAEIERTWKHYYPDGVSSDAERVVADKLNTQLPQFRSAVAKELDMLERGDVAGADQWHASSVAGISDSLTDLTQNDFDINRDQARDSDTTSAALAARLTWIASAIGLCGAIVCIGSAVYLLRAIMEPLTRSVSFSNQIAEGRLDSEIATVAPGEFGVLLATLKSMAARLALTVGGIRDASESVTLAASEIAAGNMDLSARTEEQASSLEQTAASMAQLTETVKQNADNAREANVLAAEARDMTNTGNVSVGQMMETITEISAHSARIADITGMIEGIAFQTNILALNAAVEAARAGDQGRGFAVVASEVRALAQRSSAAAKEIKVLIDASSEKVRQGEQQAAGVGETMGNVSHAIRRVSDIVGEISTASDEQSKGIEQVHQAITQIDDVTQQNAALVEQAAAAAQSLQEQSDRMKHEVMVFRLPAAGAVSSASA</sequence>
<keyword evidence="2" id="KW-1003">Cell membrane</keyword>
<evidence type="ECO:0000256" key="9">
    <source>
        <dbReference type="ARBA" id="ARBA00023224"/>
    </source>
</evidence>
<dbReference type="PRINTS" id="PR00260">
    <property type="entry name" value="CHEMTRNSDUCR"/>
</dbReference>
<dbReference type="PROSITE" id="PS50111">
    <property type="entry name" value="CHEMOTAXIS_TRANSDUC_2"/>
    <property type="match status" value="1"/>
</dbReference>
<keyword evidence="16" id="KW-1185">Reference proteome</keyword>
<evidence type="ECO:0000256" key="2">
    <source>
        <dbReference type="ARBA" id="ARBA00022475"/>
    </source>
</evidence>
<dbReference type="SMART" id="SM00304">
    <property type="entry name" value="HAMP"/>
    <property type="match status" value="1"/>
</dbReference>